<feature type="region of interest" description="Disordered" evidence="1">
    <location>
        <begin position="136"/>
        <end position="174"/>
    </location>
</feature>
<dbReference type="KEGG" id="cmax:111487485"/>
<dbReference type="OrthoDB" id="206869at2759"/>
<evidence type="ECO:0000256" key="1">
    <source>
        <dbReference type="SAM" id="MobiDB-lite"/>
    </source>
</evidence>
<dbReference type="PANTHER" id="PTHR35482:SF1">
    <property type="entry name" value="CYTOCHROME C OXIDASE SUBUNIT"/>
    <property type="match status" value="1"/>
</dbReference>
<evidence type="ECO:0000313" key="3">
    <source>
        <dbReference type="Proteomes" id="UP000504608"/>
    </source>
</evidence>
<protein>
    <submittedName>
        <fullName evidence="4">Uncharacterized protein LOC111487485</fullName>
    </submittedName>
</protein>
<organism evidence="3 4">
    <name type="scientific">Cucurbita maxima</name>
    <name type="common">Pumpkin</name>
    <name type="synonym">Winter squash</name>
    <dbReference type="NCBI Taxonomy" id="3661"/>
    <lineage>
        <taxon>Eukaryota</taxon>
        <taxon>Viridiplantae</taxon>
        <taxon>Streptophyta</taxon>
        <taxon>Embryophyta</taxon>
        <taxon>Tracheophyta</taxon>
        <taxon>Spermatophyta</taxon>
        <taxon>Magnoliopsida</taxon>
        <taxon>eudicotyledons</taxon>
        <taxon>Gunneridae</taxon>
        <taxon>Pentapetalae</taxon>
        <taxon>rosids</taxon>
        <taxon>fabids</taxon>
        <taxon>Cucurbitales</taxon>
        <taxon>Cucurbitaceae</taxon>
        <taxon>Cucurbiteae</taxon>
        <taxon>Cucurbita</taxon>
    </lineage>
</organism>
<dbReference type="RefSeq" id="XP_022990666.1">
    <property type="nucleotide sequence ID" value="XM_023134898.1"/>
</dbReference>
<feature type="transmembrane region" description="Helical" evidence="2">
    <location>
        <begin position="446"/>
        <end position="465"/>
    </location>
</feature>
<sequence>MASVSSSCLASLNPISSSKHSLFISRISTKKFPSRSLKFSSSPNPPSPDTPRSNSPETVSDAAQPPVDPVKAAFEQAMAYKKLKQSDSNLTKVEGSEGNSVGAGKLGLSSFDGDDEQRRMQGGVMIVMENANEVKEETRGVIDGTNSEEINTSAGLKGKESENLGNKQKGDKKGGLSISSIDFVGLGFADKKKTRGLPAGLVPMADPFSGEDLPEVEIIVGDTSKFNAATASESKPTQEDDSDIYKPKVSTWGVFPRPGNISKTFGGGRTIRPGELLETDEEKAAKEARSRELIAAYKKKFGLTIDPKLKSECEVALKEGDSLMNIGRLEEALPYYESIMDKLIFQSELHGVAALQWSICQDSLRRSDEAREMYEKLQSHPTPRVSKKARQFVFSFQAMEMMKVTTSSYFVSNDSNYQNYFEAFLDNKPTYSTEESGIGEGVLNQSLPYVIFLLSPILLVLLAALQKRI</sequence>
<name>A0A6J1JNL0_CUCMA</name>
<accession>A0A6J1JNL0</accession>
<dbReference type="AlphaFoldDB" id="A0A6J1JNL0"/>
<feature type="region of interest" description="Disordered" evidence="1">
    <location>
        <begin position="32"/>
        <end position="116"/>
    </location>
</feature>
<proteinExistence type="predicted"/>
<keyword evidence="2" id="KW-0812">Transmembrane</keyword>
<reference evidence="4" key="1">
    <citation type="submission" date="2025-08" db="UniProtKB">
        <authorList>
            <consortium name="RefSeq"/>
        </authorList>
    </citation>
    <scope>IDENTIFICATION</scope>
    <source>
        <tissue evidence="4">Young leaves</tissue>
    </source>
</reference>
<feature type="compositionally biased region" description="Basic and acidic residues" evidence="1">
    <location>
        <begin position="157"/>
        <end position="174"/>
    </location>
</feature>
<dbReference type="PANTHER" id="PTHR35482">
    <property type="entry name" value="CYTOCHROME C OXIDASE SUBUNIT"/>
    <property type="match status" value="1"/>
</dbReference>
<feature type="compositionally biased region" description="Polar residues" evidence="1">
    <location>
        <begin position="144"/>
        <end position="154"/>
    </location>
</feature>
<dbReference type="Proteomes" id="UP000504608">
    <property type="component" value="Unplaced"/>
</dbReference>
<keyword evidence="2" id="KW-1133">Transmembrane helix</keyword>
<evidence type="ECO:0000256" key="2">
    <source>
        <dbReference type="SAM" id="Phobius"/>
    </source>
</evidence>
<dbReference type="GeneID" id="111487485"/>
<keyword evidence="2" id="KW-0472">Membrane</keyword>
<evidence type="ECO:0000313" key="4">
    <source>
        <dbReference type="RefSeq" id="XP_022990666.1"/>
    </source>
</evidence>
<keyword evidence="3" id="KW-1185">Reference proteome</keyword>
<gene>
    <name evidence="4" type="primary">LOC111487485</name>
</gene>